<accession>A0ABV8XRF1</accession>
<reference evidence="8" key="1">
    <citation type="journal article" date="2019" name="Int. J. Syst. Evol. Microbiol.">
        <title>The Global Catalogue of Microorganisms (GCM) 10K type strain sequencing project: providing services to taxonomists for standard genome sequencing and annotation.</title>
        <authorList>
            <consortium name="The Broad Institute Genomics Platform"/>
            <consortium name="The Broad Institute Genome Sequencing Center for Infectious Disease"/>
            <person name="Wu L."/>
            <person name="Ma J."/>
        </authorList>
    </citation>
    <scope>NUCLEOTIDE SEQUENCE [LARGE SCALE GENOMIC DNA]</scope>
    <source>
        <strain evidence="8">CCUG 56029</strain>
    </source>
</reference>
<keyword evidence="4 5" id="KW-0732">Signal</keyword>
<protein>
    <submittedName>
        <fullName evidence="7">ABC transporter substrate-binding protein</fullName>
    </submittedName>
</protein>
<dbReference type="Pfam" id="PF01497">
    <property type="entry name" value="Peripla_BP_2"/>
    <property type="match status" value="1"/>
</dbReference>
<dbReference type="RefSeq" id="WP_380040542.1">
    <property type="nucleotide sequence ID" value="NZ_JBHSEH010000020.1"/>
</dbReference>
<comment type="subcellular location">
    <subcellularLocation>
        <location evidence="1">Cell envelope</location>
    </subcellularLocation>
</comment>
<evidence type="ECO:0000256" key="4">
    <source>
        <dbReference type="ARBA" id="ARBA00022729"/>
    </source>
</evidence>
<keyword evidence="8" id="KW-1185">Reference proteome</keyword>
<comment type="caution">
    <text evidence="7">The sequence shown here is derived from an EMBL/GenBank/DDBJ whole genome shotgun (WGS) entry which is preliminary data.</text>
</comment>
<feature type="chain" id="PRO_5045298281" evidence="5">
    <location>
        <begin position="19"/>
        <end position="311"/>
    </location>
</feature>
<evidence type="ECO:0000256" key="2">
    <source>
        <dbReference type="ARBA" id="ARBA00008814"/>
    </source>
</evidence>
<proteinExistence type="inferred from homology"/>
<evidence type="ECO:0000256" key="5">
    <source>
        <dbReference type="SAM" id="SignalP"/>
    </source>
</evidence>
<dbReference type="SUPFAM" id="SSF53807">
    <property type="entry name" value="Helical backbone' metal receptor"/>
    <property type="match status" value="1"/>
</dbReference>
<dbReference type="PROSITE" id="PS50983">
    <property type="entry name" value="FE_B12_PBP"/>
    <property type="match status" value="1"/>
</dbReference>
<dbReference type="InterPro" id="IPR051313">
    <property type="entry name" value="Bact_iron-sidero_bind"/>
</dbReference>
<comment type="similarity">
    <text evidence="2">Belongs to the bacterial solute-binding protein 8 family.</text>
</comment>
<dbReference type="PANTHER" id="PTHR30532:SF24">
    <property type="entry name" value="FERRIC ENTEROBACTIN-BINDING PERIPLASMIC PROTEIN FEPB"/>
    <property type="match status" value="1"/>
</dbReference>
<dbReference type="Proteomes" id="UP001595998">
    <property type="component" value="Unassembled WGS sequence"/>
</dbReference>
<sequence>MYKRSLFTALLLGTSVMAAGVTYPVTIAHNNGSTTLPKKPLRVVALGPHALDLLLSLGVQPVGYGEASTFIKTPAFGSPIRDIKYLGSRVTSSPVNVGDRFNPSLEILLSLKPDLIVGENYASPVYAQLSRIAPTLLFKGTDRNEWQKTLPLLARALDREQAYSNVLKAYNKGVQDTRAQLSGAVRNKRVLVVWTGGGDDRNTFTISNSQDWTGGLLKDLGLNVIDGDKRDAVVSIEGLSAIDPDVVIVLASGTNTPTRAQADWNASPLTARLRASKAKQVYFFDYHLFRRLRGPIAAQLIERQLIKAIAK</sequence>
<keyword evidence="3" id="KW-0813">Transport</keyword>
<evidence type="ECO:0000313" key="8">
    <source>
        <dbReference type="Proteomes" id="UP001595998"/>
    </source>
</evidence>
<evidence type="ECO:0000259" key="6">
    <source>
        <dbReference type="PROSITE" id="PS50983"/>
    </source>
</evidence>
<dbReference type="CDD" id="cd01146">
    <property type="entry name" value="FhuD"/>
    <property type="match status" value="1"/>
</dbReference>
<dbReference type="EMBL" id="JBHSEH010000020">
    <property type="protein sequence ID" value="MFC4427248.1"/>
    <property type="molecule type" value="Genomic_DNA"/>
</dbReference>
<dbReference type="PANTHER" id="PTHR30532">
    <property type="entry name" value="IRON III DICITRATE-BINDING PERIPLASMIC PROTEIN"/>
    <property type="match status" value="1"/>
</dbReference>
<evidence type="ECO:0000256" key="3">
    <source>
        <dbReference type="ARBA" id="ARBA00022448"/>
    </source>
</evidence>
<dbReference type="Gene3D" id="3.40.50.1980">
    <property type="entry name" value="Nitrogenase molybdenum iron protein domain"/>
    <property type="match status" value="2"/>
</dbReference>
<evidence type="ECO:0000256" key="1">
    <source>
        <dbReference type="ARBA" id="ARBA00004196"/>
    </source>
</evidence>
<name>A0ABV8XRF1_9DEIO</name>
<gene>
    <name evidence="7" type="ORF">ACFOZ9_13615</name>
</gene>
<feature type="signal peptide" evidence="5">
    <location>
        <begin position="1"/>
        <end position="18"/>
    </location>
</feature>
<evidence type="ECO:0000313" key="7">
    <source>
        <dbReference type="EMBL" id="MFC4427248.1"/>
    </source>
</evidence>
<organism evidence="7 8">
    <name type="scientific">Deinococcus navajonensis</name>
    <dbReference type="NCBI Taxonomy" id="309884"/>
    <lineage>
        <taxon>Bacteria</taxon>
        <taxon>Thermotogati</taxon>
        <taxon>Deinococcota</taxon>
        <taxon>Deinococci</taxon>
        <taxon>Deinococcales</taxon>
        <taxon>Deinococcaceae</taxon>
        <taxon>Deinococcus</taxon>
    </lineage>
</organism>
<dbReference type="InterPro" id="IPR002491">
    <property type="entry name" value="ABC_transptr_periplasmic_BD"/>
</dbReference>
<feature type="domain" description="Fe/B12 periplasmic-binding" evidence="6">
    <location>
        <begin position="42"/>
        <end position="311"/>
    </location>
</feature>